<gene>
    <name evidence="7" type="ORF">C0189_03090</name>
</gene>
<dbReference type="Proteomes" id="UP000237040">
    <property type="component" value="Unassembled WGS sequence"/>
</dbReference>
<keyword evidence="3 5" id="KW-0408">Iron</keyword>
<feature type="domain" description="Radical SAM core" evidence="6">
    <location>
        <begin position="66"/>
        <end position="226"/>
    </location>
</feature>
<dbReference type="Gene3D" id="3.20.20.70">
    <property type="entry name" value="Aldolase class I"/>
    <property type="match status" value="1"/>
</dbReference>
<dbReference type="InterPro" id="IPR007197">
    <property type="entry name" value="rSAM"/>
</dbReference>
<evidence type="ECO:0000256" key="3">
    <source>
        <dbReference type="ARBA" id="ARBA00023004"/>
    </source>
</evidence>
<dbReference type="GO" id="GO:0046872">
    <property type="term" value="F:metal ion binding"/>
    <property type="evidence" value="ECO:0007669"/>
    <property type="project" value="UniProtKB-KW"/>
</dbReference>
<organism evidence="7 8">
    <name type="scientific">Caldisericum exile</name>
    <dbReference type="NCBI Taxonomy" id="693075"/>
    <lineage>
        <taxon>Bacteria</taxon>
        <taxon>Pseudomonadati</taxon>
        <taxon>Caldisericota/Cryosericota group</taxon>
        <taxon>Caldisericota</taxon>
        <taxon>Caldisericia</taxon>
        <taxon>Caldisericales</taxon>
        <taxon>Caldisericaceae</taxon>
        <taxon>Caldisericum</taxon>
    </lineage>
</organism>
<accession>A0A2J6WEE9</accession>
<dbReference type="AlphaFoldDB" id="A0A2J6WEE9"/>
<dbReference type="SUPFAM" id="SSF102114">
    <property type="entry name" value="Radical SAM enzymes"/>
    <property type="match status" value="1"/>
</dbReference>
<dbReference type="InterPro" id="IPR013785">
    <property type="entry name" value="Aldolase_TIM"/>
</dbReference>
<dbReference type="InterPro" id="IPR058240">
    <property type="entry name" value="rSAM_sf"/>
</dbReference>
<feature type="binding site" evidence="5">
    <location>
        <position position="75"/>
    </location>
    <ligand>
        <name>[4Fe-4S] cluster</name>
        <dbReference type="ChEBI" id="CHEBI:49883"/>
        <note>4Fe-4S-S-AdoMet</note>
    </ligand>
</feature>
<dbReference type="GO" id="GO:0051536">
    <property type="term" value="F:iron-sulfur cluster binding"/>
    <property type="evidence" value="ECO:0007669"/>
    <property type="project" value="UniProtKB-KW"/>
</dbReference>
<dbReference type="InterPro" id="IPR016431">
    <property type="entry name" value="Pyrv-formate_lyase-activ_prd"/>
</dbReference>
<evidence type="ECO:0000313" key="8">
    <source>
        <dbReference type="Proteomes" id="UP000237040"/>
    </source>
</evidence>
<evidence type="ECO:0000313" key="7">
    <source>
        <dbReference type="EMBL" id="PMP67450.1"/>
    </source>
</evidence>
<evidence type="ECO:0000256" key="2">
    <source>
        <dbReference type="ARBA" id="ARBA00022723"/>
    </source>
</evidence>
<dbReference type="EMBL" id="PNIL01000045">
    <property type="protein sequence ID" value="PMP67450.1"/>
    <property type="molecule type" value="Genomic_DNA"/>
</dbReference>
<evidence type="ECO:0000256" key="5">
    <source>
        <dbReference type="PIRSR" id="PIRSR004869-50"/>
    </source>
</evidence>
<dbReference type="SFLD" id="SFLDS00029">
    <property type="entry name" value="Radical_SAM"/>
    <property type="match status" value="1"/>
</dbReference>
<dbReference type="SFLD" id="SFLDG01099">
    <property type="entry name" value="Uncharacterised_Radical_SAM_Su"/>
    <property type="match status" value="1"/>
</dbReference>
<dbReference type="InterPro" id="IPR040085">
    <property type="entry name" value="MJ0674-like"/>
</dbReference>
<dbReference type="CDD" id="cd01335">
    <property type="entry name" value="Radical_SAM"/>
    <property type="match status" value="1"/>
</dbReference>
<evidence type="ECO:0000259" key="6">
    <source>
        <dbReference type="Pfam" id="PF04055"/>
    </source>
</evidence>
<keyword evidence="4 5" id="KW-0411">Iron-sulfur</keyword>
<comment type="cofactor">
    <cofactor evidence="5">
        <name>[4Fe-4S] cluster</name>
        <dbReference type="ChEBI" id="CHEBI:49883"/>
    </cofactor>
    <text evidence="5">Binds 1 [4Fe-4S] cluster. The cluster is coordinated with 3 cysteines and an exchangeable S-adenosyl-L-methionine.</text>
</comment>
<reference evidence="7 8" key="1">
    <citation type="submission" date="2018-01" db="EMBL/GenBank/DDBJ databases">
        <title>Metagenomic assembled genomes from two thermal pools in the Uzon Caldera, Kamchatka, Russia.</title>
        <authorList>
            <person name="Wilkins L."/>
            <person name="Ettinger C."/>
        </authorList>
    </citation>
    <scope>NUCLEOTIDE SEQUENCE [LARGE SCALE GENOMIC DNA]</scope>
    <source>
        <strain evidence="7">ZAV-07</strain>
    </source>
</reference>
<feature type="binding site" evidence="5">
    <location>
        <position position="78"/>
    </location>
    <ligand>
        <name>[4Fe-4S] cluster</name>
        <dbReference type="ChEBI" id="CHEBI:49883"/>
        <note>4Fe-4S-S-AdoMet</note>
    </ligand>
</feature>
<keyword evidence="1 5" id="KW-0949">S-adenosyl-L-methionine</keyword>
<dbReference type="GO" id="GO:0003824">
    <property type="term" value="F:catalytic activity"/>
    <property type="evidence" value="ECO:0007669"/>
    <property type="project" value="InterPro"/>
</dbReference>
<comment type="caution">
    <text evidence="7">The sequence shown here is derived from an EMBL/GenBank/DDBJ whole genome shotgun (WGS) entry which is preliminary data.</text>
</comment>
<keyword evidence="2 5" id="KW-0479">Metal-binding</keyword>
<evidence type="ECO:0000256" key="1">
    <source>
        <dbReference type="ARBA" id="ARBA00022691"/>
    </source>
</evidence>
<dbReference type="RefSeq" id="WP_424587112.1">
    <property type="nucleotide sequence ID" value="NZ_JBNATC010000006.1"/>
</dbReference>
<feature type="binding site" evidence="5">
    <location>
        <position position="71"/>
    </location>
    <ligand>
        <name>[4Fe-4S] cluster</name>
        <dbReference type="ChEBI" id="CHEBI:49883"/>
        <note>4Fe-4S-S-AdoMet</note>
    </ligand>
</feature>
<proteinExistence type="predicted"/>
<protein>
    <submittedName>
        <fullName evidence="7">Radical SAM protein</fullName>
    </submittedName>
</protein>
<name>A0A2J6WEE9_9BACT</name>
<dbReference type="PANTHER" id="PTHR43075">
    <property type="entry name" value="FORMATE LYASE ACTIVATING ENZYME, PUTATIVE (AFU_ORTHOLOGUE AFUA_2G15630)-RELATED"/>
    <property type="match status" value="1"/>
</dbReference>
<dbReference type="PANTHER" id="PTHR43075:SF1">
    <property type="entry name" value="FORMATE LYASE ACTIVATING ENZYME, PUTATIVE (AFU_ORTHOLOGUE AFUA_2G15630)-RELATED"/>
    <property type="match status" value="1"/>
</dbReference>
<dbReference type="Pfam" id="PF04055">
    <property type="entry name" value="Radical_SAM"/>
    <property type="match status" value="1"/>
</dbReference>
<dbReference type="PIRSF" id="PIRSF004869">
    <property type="entry name" value="PflX_prd"/>
    <property type="match status" value="1"/>
</dbReference>
<evidence type="ECO:0000256" key="4">
    <source>
        <dbReference type="ARBA" id="ARBA00023014"/>
    </source>
</evidence>
<sequence length="291" mass="33097">MNELTSLKELYKLISPCNLCPLRCNVERLKGEIGLCNSDIFVKISSAVLYKGEEPPLSGRFGSGTIFFSNCNLKCVYCQNYNFSQLGSGKTVSVKELSNLMLSLEKKGAANINFVTATHYAPQAMAALTLAREKGLKIPTVWNTIGYETVQVIKLLNNFIDIYLPDLRYVNDEDAFKYSKAPRYFEITLEAIKEMVKAKNIRFGTDGLLKEGVVVRYLVFPGKLDELRIALRLLKKEFGDSIFISVMTQYVPVYRAHEFKELARKLLKEEINEVKKIVKEEGLKNGWIQYD</sequence>